<dbReference type="GO" id="GO:0016810">
    <property type="term" value="F:hydrolase activity, acting on carbon-nitrogen (but not peptide) bonds"/>
    <property type="evidence" value="ECO:0007669"/>
    <property type="project" value="InterPro"/>
</dbReference>
<dbReference type="Proteomes" id="UP000533900">
    <property type="component" value="Unassembled WGS sequence"/>
</dbReference>
<organism evidence="2 3">
    <name type="scientific">Winogradskyella flava</name>
    <dbReference type="NCBI Taxonomy" id="1884876"/>
    <lineage>
        <taxon>Bacteria</taxon>
        <taxon>Pseudomonadati</taxon>
        <taxon>Bacteroidota</taxon>
        <taxon>Flavobacteriia</taxon>
        <taxon>Flavobacteriales</taxon>
        <taxon>Flavobacteriaceae</taxon>
        <taxon>Winogradskyella</taxon>
    </lineage>
</organism>
<dbReference type="SUPFAM" id="SSF51556">
    <property type="entry name" value="Metallo-dependent hydrolases"/>
    <property type="match status" value="1"/>
</dbReference>
<evidence type="ECO:0000313" key="3">
    <source>
        <dbReference type="Proteomes" id="UP000533900"/>
    </source>
</evidence>
<reference evidence="2" key="1">
    <citation type="submission" date="2020-08" db="EMBL/GenBank/DDBJ databases">
        <title>Winogradskyella ouciana sp. nov., isolated from the hadal seawater of the Mariana Trench.</title>
        <authorList>
            <person name="He X."/>
        </authorList>
    </citation>
    <scope>NUCLEOTIDE SEQUENCE [LARGE SCALE GENOMIC DNA]</scope>
    <source>
        <strain evidence="2">KCTC 52348</strain>
    </source>
</reference>
<gene>
    <name evidence="2" type="ORF">H7F21_07000</name>
</gene>
<proteinExistence type="predicted"/>
<keyword evidence="3" id="KW-1185">Reference proteome</keyword>
<comment type="caution">
    <text evidence="2">The sequence shown here is derived from an EMBL/GenBank/DDBJ whole genome shotgun (WGS) entry which is preliminary data.</text>
</comment>
<dbReference type="PROSITE" id="PS51257">
    <property type="entry name" value="PROKAR_LIPOPROTEIN"/>
    <property type="match status" value="1"/>
</dbReference>
<dbReference type="InterPro" id="IPR013108">
    <property type="entry name" value="Amidohydro_3"/>
</dbReference>
<dbReference type="Gene3D" id="2.30.40.10">
    <property type="entry name" value="Urease, subunit C, domain 1"/>
    <property type="match status" value="1"/>
</dbReference>
<name>A0A842ITW5_9FLAO</name>
<dbReference type="CDD" id="cd01300">
    <property type="entry name" value="YtcJ_like"/>
    <property type="match status" value="1"/>
</dbReference>
<dbReference type="PANTHER" id="PTHR22642:SF2">
    <property type="entry name" value="PROTEIN LONG AFTER FAR-RED 3"/>
    <property type="match status" value="1"/>
</dbReference>
<dbReference type="EMBL" id="JACLCP010000001">
    <property type="protein sequence ID" value="MBC2844837.1"/>
    <property type="molecule type" value="Genomic_DNA"/>
</dbReference>
<dbReference type="InterPro" id="IPR032466">
    <property type="entry name" value="Metal_Hydrolase"/>
</dbReference>
<evidence type="ECO:0000259" key="1">
    <source>
        <dbReference type="Pfam" id="PF07969"/>
    </source>
</evidence>
<dbReference type="AlphaFoldDB" id="A0A842ITW5"/>
<dbReference type="InterPro" id="IPR011059">
    <property type="entry name" value="Metal-dep_hydrolase_composite"/>
</dbReference>
<accession>A0A842ITW5</accession>
<sequence>MKKLLPILALITMLSCQNEKQEADTIVVNANIYTVDKDFSKSEAFAVKDGKIIEVGTTSAIEKKYSAADTINANGHTIVPGLIDAHCHFLGLGFNQQAVDLVGTESFEEVVKRVIDFQNKYKRDFIVGRGWDQNDWEDKEFPNKTLLDKLFPDTPIALTRVDGHAILCNQAALDLGKVTAKSKVDGGEVVLENGELTGVLVDNAENLVMNYWPKPNRKDMVEALMAAQDICFDLGLTTVDDAGLGQDAIEIIDSLQKAGDLKMRVYAMVSYSPKNMDYFLDKGIIKTEHLNVRSFKFYADGALGSRGAMLKEPYSDKPGHLGLLVTDLETLGKAAERIANSDYQMNTHAIGDSANYAVLKTYNKVLEGKSDRRWRVEHAQVVSQEDFDLYKNVFPSIQPTHATSDMYWAKDRVGEERVKGAYAYKQLLEAYGKVALGTDFPVERVSPFLTFYAAVARQDLKQYPEGGFQMENALTRQETLKGMTIWAAHSNFEENEKGSIEVGKFADFIVLDKDIMTVDVNEIPNIKVLKTVVGGDEVQ</sequence>
<keyword evidence="2" id="KW-0378">Hydrolase</keyword>
<protein>
    <submittedName>
        <fullName evidence="2">Amidohydrolase</fullName>
    </submittedName>
</protein>
<dbReference type="InterPro" id="IPR033932">
    <property type="entry name" value="YtcJ-like"/>
</dbReference>
<dbReference type="RefSeq" id="WP_185788479.1">
    <property type="nucleotide sequence ID" value="NZ_JACLCP010000001.1"/>
</dbReference>
<evidence type="ECO:0000313" key="2">
    <source>
        <dbReference type="EMBL" id="MBC2844837.1"/>
    </source>
</evidence>
<dbReference type="Pfam" id="PF07969">
    <property type="entry name" value="Amidohydro_3"/>
    <property type="match status" value="1"/>
</dbReference>
<dbReference type="Gene3D" id="3.20.20.140">
    <property type="entry name" value="Metal-dependent hydrolases"/>
    <property type="match status" value="1"/>
</dbReference>
<dbReference type="Gene3D" id="3.10.310.70">
    <property type="match status" value="1"/>
</dbReference>
<feature type="domain" description="Amidohydrolase 3" evidence="1">
    <location>
        <begin position="69"/>
        <end position="538"/>
    </location>
</feature>
<dbReference type="PANTHER" id="PTHR22642">
    <property type="entry name" value="IMIDAZOLONEPROPIONASE"/>
    <property type="match status" value="1"/>
</dbReference>
<dbReference type="SUPFAM" id="SSF51338">
    <property type="entry name" value="Composite domain of metallo-dependent hydrolases"/>
    <property type="match status" value="1"/>
</dbReference>